<name>A0A6A4H2G6_9AGAR</name>
<dbReference type="EMBL" id="ML769610">
    <property type="protein sequence ID" value="KAE9391880.1"/>
    <property type="molecule type" value="Genomic_DNA"/>
</dbReference>
<evidence type="ECO:0000313" key="2">
    <source>
        <dbReference type="Proteomes" id="UP000799118"/>
    </source>
</evidence>
<protein>
    <submittedName>
        <fullName evidence="1">Uncharacterized protein</fullName>
    </submittedName>
</protein>
<evidence type="ECO:0000313" key="1">
    <source>
        <dbReference type="EMBL" id="KAE9391880.1"/>
    </source>
</evidence>
<dbReference type="Proteomes" id="UP000799118">
    <property type="component" value="Unassembled WGS sequence"/>
</dbReference>
<accession>A0A6A4H2G6</accession>
<reference evidence="1" key="1">
    <citation type="journal article" date="2019" name="Environ. Microbiol.">
        <title>Fungal ecological strategies reflected in gene transcription - a case study of two litter decomposers.</title>
        <authorList>
            <person name="Barbi F."/>
            <person name="Kohler A."/>
            <person name="Barry K."/>
            <person name="Baskaran P."/>
            <person name="Daum C."/>
            <person name="Fauchery L."/>
            <person name="Ihrmark K."/>
            <person name="Kuo A."/>
            <person name="LaButti K."/>
            <person name="Lipzen A."/>
            <person name="Morin E."/>
            <person name="Grigoriev I.V."/>
            <person name="Henrissat B."/>
            <person name="Lindahl B."/>
            <person name="Martin F."/>
        </authorList>
    </citation>
    <scope>NUCLEOTIDE SEQUENCE</scope>
    <source>
        <strain evidence="1">JB14</strain>
    </source>
</reference>
<dbReference type="OrthoDB" id="2634326at2759"/>
<proteinExistence type="predicted"/>
<sequence>MDITIGEVKLQFSDVFKNSGYNYDDARWRPKIGRIMGTKSDNLEAIKANLKWINTLRSFDGHIGALFTNVGLYVTMPNMDVVHAPIAHCLTGMVHLAPSLLLEISLMCNTFCETIAKLPQEQLCDDFMTRGCDQLQKYIERLSEPRACNIVSLQLTCLQRIFLETYARSQWLEKWAPHLRDVDNIFDLDPHVMGAFTGDLSTAADIFRMGIPVWLPLWMNNYGITPFPFVIWMSHLMLLMKILVRSVSGQIAKRSPTLIGIFGKGLAESAGCGTETTTTSARLKRLSVGDERIRSSRGVGRNDRWIDRWLASPWTSMHLEQERATSKRRKSIANGLSTIDSDCRLRWWTDSEVINNTLATSHSPMKRIIVVGRRPTNDRDNDESNLRRTYILEELSGQKTCEDYPMLTSGNRSAARTNRGNVGCLSPRRPKRICY</sequence>
<gene>
    <name evidence="1" type="ORF">BT96DRAFT_945044</name>
</gene>
<keyword evidence="2" id="KW-1185">Reference proteome</keyword>
<organism evidence="1 2">
    <name type="scientific">Gymnopus androsaceus JB14</name>
    <dbReference type="NCBI Taxonomy" id="1447944"/>
    <lineage>
        <taxon>Eukaryota</taxon>
        <taxon>Fungi</taxon>
        <taxon>Dikarya</taxon>
        <taxon>Basidiomycota</taxon>
        <taxon>Agaricomycotina</taxon>
        <taxon>Agaricomycetes</taxon>
        <taxon>Agaricomycetidae</taxon>
        <taxon>Agaricales</taxon>
        <taxon>Marasmiineae</taxon>
        <taxon>Omphalotaceae</taxon>
        <taxon>Gymnopus</taxon>
    </lineage>
</organism>
<dbReference type="AlphaFoldDB" id="A0A6A4H2G6"/>